<evidence type="ECO:0000313" key="3">
    <source>
        <dbReference type="Proteomes" id="UP000239001"/>
    </source>
</evidence>
<protein>
    <recommendedName>
        <fullName evidence="1">Putative restriction endonuclease domain-containing protein</fullName>
    </recommendedName>
</protein>
<dbReference type="Gene3D" id="3.90.1570.10">
    <property type="entry name" value="tt1808, chain A"/>
    <property type="match status" value="1"/>
</dbReference>
<dbReference type="PANTHER" id="PTHR34107">
    <property type="entry name" value="SLL0198 PROTEIN-RELATED"/>
    <property type="match status" value="1"/>
</dbReference>
<dbReference type="InterPro" id="IPR012296">
    <property type="entry name" value="Nuclease_put_TT1808"/>
</dbReference>
<feature type="domain" description="Putative restriction endonuclease" evidence="1">
    <location>
        <begin position="13"/>
        <end position="178"/>
    </location>
</feature>
<dbReference type="PANTHER" id="PTHR34107:SF5">
    <property type="entry name" value="SLL1355 PROTEIN"/>
    <property type="match status" value="1"/>
</dbReference>
<sequence length="188" mass="21479">MMLTNQIPKPLTLEEFLKLPETKPASEYIDGEIEQKPMAQGKHSIIQIRLGTAINEVALLPKLAYAFTELRCTFGRRSIVPDIAVFEWQNIPKDADGSVSNKFEIPPDWIIEILSPEQSTNKIIKKILVCFKHGTKLSWLLDPEDESVTIFYPDRLPEIKEGDDILPVLSVLSNWQLTSLEMFSWLKL</sequence>
<comment type="caution">
    <text evidence="2">The sequence shown here is derived from an EMBL/GenBank/DDBJ whole genome shotgun (WGS) entry which is preliminary data.</text>
</comment>
<dbReference type="InterPro" id="IPR008538">
    <property type="entry name" value="Uma2"/>
</dbReference>
<dbReference type="CDD" id="cd06260">
    <property type="entry name" value="DUF820-like"/>
    <property type="match status" value="1"/>
</dbReference>
<keyword evidence="3" id="KW-1185">Reference proteome</keyword>
<dbReference type="EMBL" id="PXOH01000001">
    <property type="protein sequence ID" value="PSF39306.1"/>
    <property type="molecule type" value="Genomic_DNA"/>
</dbReference>
<evidence type="ECO:0000313" key="2">
    <source>
        <dbReference type="EMBL" id="PSF39306.1"/>
    </source>
</evidence>
<reference evidence="2 3" key="1">
    <citation type="submission" date="2018-03" db="EMBL/GenBank/DDBJ databases">
        <title>The ancient ancestry and fast evolution of plastids.</title>
        <authorList>
            <person name="Moore K.R."/>
            <person name="Magnabosco C."/>
            <person name="Momper L."/>
            <person name="Gold D.A."/>
            <person name="Bosak T."/>
            <person name="Fournier G.P."/>
        </authorList>
    </citation>
    <scope>NUCLEOTIDE SEQUENCE [LARGE SCALE GENOMIC DNA]</scope>
    <source>
        <strain evidence="2 3">CCALA 016</strain>
    </source>
</reference>
<accession>A0A2T1M3B8</accession>
<evidence type="ECO:0000259" key="1">
    <source>
        <dbReference type="Pfam" id="PF05685"/>
    </source>
</evidence>
<dbReference type="RefSeq" id="WP_106454928.1">
    <property type="nucleotide sequence ID" value="NZ_PXOH01000001.1"/>
</dbReference>
<proteinExistence type="predicted"/>
<dbReference type="InterPro" id="IPR011335">
    <property type="entry name" value="Restrct_endonuc-II-like"/>
</dbReference>
<dbReference type="Proteomes" id="UP000239001">
    <property type="component" value="Unassembled WGS sequence"/>
</dbReference>
<name>A0A2T1M3B8_9CHRO</name>
<reference evidence="2 3" key="2">
    <citation type="submission" date="2018-03" db="EMBL/GenBank/DDBJ databases">
        <authorList>
            <person name="Keele B.F."/>
        </authorList>
    </citation>
    <scope>NUCLEOTIDE SEQUENCE [LARGE SCALE GENOMIC DNA]</scope>
    <source>
        <strain evidence="2 3">CCALA 016</strain>
    </source>
</reference>
<dbReference type="AlphaFoldDB" id="A0A2T1M3B8"/>
<dbReference type="SUPFAM" id="SSF52980">
    <property type="entry name" value="Restriction endonuclease-like"/>
    <property type="match status" value="1"/>
</dbReference>
<dbReference type="OrthoDB" id="517930at2"/>
<gene>
    <name evidence="2" type="ORF">C7H19_00520</name>
</gene>
<dbReference type="Pfam" id="PF05685">
    <property type="entry name" value="Uma2"/>
    <property type="match status" value="1"/>
</dbReference>
<organism evidence="2 3">
    <name type="scientific">Aphanothece hegewaldii CCALA 016</name>
    <dbReference type="NCBI Taxonomy" id="2107694"/>
    <lineage>
        <taxon>Bacteria</taxon>
        <taxon>Bacillati</taxon>
        <taxon>Cyanobacteriota</taxon>
        <taxon>Cyanophyceae</taxon>
        <taxon>Oscillatoriophycideae</taxon>
        <taxon>Chroococcales</taxon>
        <taxon>Aphanothecaceae</taxon>
        <taxon>Aphanothece</taxon>
    </lineage>
</organism>